<evidence type="ECO:0000256" key="3">
    <source>
        <dbReference type="ARBA" id="ARBA00022519"/>
    </source>
</evidence>
<evidence type="ECO:0000256" key="7">
    <source>
        <dbReference type="ARBA" id="ARBA00037355"/>
    </source>
</evidence>
<evidence type="ECO:0000256" key="2">
    <source>
        <dbReference type="ARBA" id="ARBA00022475"/>
    </source>
</evidence>
<comment type="subcellular location">
    <subcellularLocation>
        <location evidence="1">Cell inner membrane</location>
        <topology evidence="1">Single-pass membrane protein</topology>
    </subcellularLocation>
</comment>
<keyword evidence="10" id="KW-1185">Reference proteome</keyword>
<reference evidence="9 10" key="1">
    <citation type="submission" date="2018-11" db="EMBL/GenBank/DDBJ databases">
        <title>Photobacterium sp. BEI247 sp. nov., a marine bacterium isolated from Yongle Blue Hole in the South China Sea.</title>
        <authorList>
            <person name="Wang X."/>
        </authorList>
    </citation>
    <scope>NUCLEOTIDE SEQUENCE [LARGE SCALE GENOMIC DNA]</scope>
    <source>
        <strain evidence="10">BEI247</strain>
    </source>
</reference>
<dbReference type="OrthoDB" id="9782395at2"/>
<keyword evidence="5" id="KW-1133">Transmembrane helix</keyword>
<evidence type="ECO:0000256" key="4">
    <source>
        <dbReference type="ARBA" id="ARBA00022692"/>
    </source>
</evidence>
<dbReference type="InterPro" id="IPR051599">
    <property type="entry name" value="Cell_Envelope_Assoc"/>
</dbReference>
<keyword evidence="4" id="KW-0812">Transmembrane</keyword>
<dbReference type="CDD" id="cd06259">
    <property type="entry name" value="YdcF-like"/>
    <property type="match status" value="1"/>
</dbReference>
<dbReference type="PANTHER" id="PTHR30336">
    <property type="entry name" value="INNER MEMBRANE PROTEIN, PROBABLE PERMEASE"/>
    <property type="match status" value="1"/>
</dbReference>
<dbReference type="Proteomes" id="UP000287563">
    <property type="component" value="Unassembled WGS sequence"/>
</dbReference>
<evidence type="ECO:0000259" key="8">
    <source>
        <dbReference type="Pfam" id="PF02698"/>
    </source>
</evidence>
<keyword evidence="3" id="KW-0997">Cell inner membrane</keyword>
<dbReference type="EMBL" id="RJLM01000001">
    <property type="protein sequence ID" value="RWX57392.1"/>
    <property type="molecule type" value="Genomic_DNA"/>
</dbReference>
<dbReference type="GO" id="GO:0005886">
    <property type="term" value="C:plasma membrane"/>
    <property type="evidence" value="ECO:0007669"/>
    <property type="project" value="UniProtKB-SubCell"/>
</dbReference>
<dbReference type="Pfam" id="PF02698">
    <property type="entry name" value="DUF218"/>
    <property type="match status" value="1"/>
</dbReference>
<evidence type="ECO:0000256" key="1">
    <source>
        <dbReference type="ARBA" id="ARBA00004377"/>
    </source>
</evidence>
<dbReference type="InterPro" id="IPR003848">
    <property type="entry name" value="DUF218"/>
</dbReference>
<comment type="function">
    <text evidence="7">Participates in the barrier function of the cell envelope.</text>
</comment>
<organism evidence="9 10">
    <name type="scientific">Photobacterium chitinilyticum</name>
    <dbReference type="NCBI Taxonomy" id="2485123"/>
    <lineage>
        <taxon>Bacteria</taxon>
        <taxon>Pseudomonadati</taxon>
        <taxon>Pseudomonadota</taxon>
        <taxon>Gammaproteobacteria</taxon>
        <taxon>Vibrionales</taxon>
        <taxon>Vibrionaceae</taxon>
        <taxon>Photobacterium</taxon>
    </lineage>
</organism>
<accession>A0A3S3T224</accession>
<evidence type="ECO:0000256" key="5">
    <source>
        <dbReference type="ARBA" id="ARBA00022989"/>
    </source>
</evidence>
<proteinExistence type="predicted"/>
<protein>
    <submittedName>
        <fullName evidence="9">SanA protein</fullName>
    </submittedName>
</protein>
<keyword evidence="6" id="KW-0472">Membrane</keyword>
<evidence type="ECO:0000313" key="10">
    <source>
        <dbReference type="Proteomes" id="UP000287563"/>
    </source>
</evidence>
<dbReference type="AlphaFoldDB" id="A0A3S3T224"/>
<evidence type="ECO:0000256" key="6">
    <source>
        <dbReference type="ARBA" id="ARBA00023136"/>
    </source>
</evidence>
<sequence length="240" mass="27034">MKLLSFFRISAVLCIVLVGTSLLIDRWISESTADRIFIEASHIPSRSIGLVLGTSKYIARTLNPYYDYRMSAALELYQLGKVNILLLSGDNAHRSYNEPWTMKRDLLKAGIPDKDIVLDYAGFRTLDSIVRAKSVFEADHFVIITQKFHCERALFIAQSNNIDAICLAVPEPRGMAGLKIRVREILARVKAIVDLYLLDIQPRFLGPKEPITTEQLIFEGPVLENPALEKQTTDKTQPNG</sequence>
<dbReference type="PANTHER" id="PTHR30336:SF0">
    <property type="entry name" value="PROTEIN SANA"/>
    <property type="match status" value="1"/>
</dbReference>
<dbReference type="RefSeq" id="WP_128782698.1">
    <property type="nucleotide sequence ID" value="NZ_RJLM01000001.1"/>
</dbReference>
<feature type="domain" description="DUF218" evidence="8">
    <location>
        <begin position="50"/>
        <end position="172"/>
    </location>
</feature>
<evidence type="ECO:0000313" key="9">
    <source>
        <dbReference type="EMBL" id="RWX57392.1"/>
    </source>
</evidence>
<gene>
    <name evidence="9" type="ORF">EDI28_05015</name>
</gene>
<comment type="caution">
    <text evidence="9">The sequence shown here is derived from an EMBL/GenBank/DDBJ whole genome shotgun (WGS) entry which is preliminary data.</text>
</comment>
<keyword evidence="2" id="KW-1003">Cell membrane</keyword>
<name>A0A3S3T224_9GAMM</name>